<dbReference type="Gene3D" id="1.10.10.10">
    <property type="entry name" value="Winged helix-like DNA-binding domain superfamily/Winged helix DNA-binding domain"/>
    <property type="match status" value="1"/>
</dbReference>
<keyword evidence="4" id="KW-0804">Transcription</keyword>
<evidence type="ECO:0000313" key="6">
    <source>
        <dbReference type="EMBL" id="RJG52593.1"/>
    </source>
</evidence>
<feature type="domain" description="HTH lysR-type" evidence="5">
    <location>
        <begin position="17"/>
        <end position="74"/>
    </location>
</feature>
<dbReference type="GO" id="GO:0003700">
    <property type="term" value="F:DNA-binding transcription factor activity"/>
    <property type="evidence" value="ECO:0007669"/>
    <property type="project" value="InterPro"/>
</dbReference>
<comment type="caution">
    <text evidence="6">The sequence shown here is derived from an EMBL/GenBank/DDBJ whole genome shotgun (WGS) entry which is preliminary data.</text>
</comment>
<organism evidence="6 7">
    <name type="scientific">Sphingobium terrigena</name>
    <dbReference type="NCBI Taxonomy" id="2304063"/>
    <lineage>
        <taxon>Bacteria</taxon>
        <taxon>Pseudomonadati</taxon>
        <taxon>Pseudomonadota</taxon>
        <taxon>Alphaproteobacteria</taxon>
        <taxon>Sphingomonadales</taxon>
        <taxon>Sphingomonadaceae</taxon>
        <taxon>Sphingobium</taxon>
    </lineage>
</organism>
<dbReference type="SUPFAM" id="SSF53850">
    <property type="entry name" value="Periplasmic binding protein-like II"/>
    <property type="match status" value="1"/>
</dbReference>
<dbReference type="Gene3D" id="3.40.190.10">
    <property type="entry name" value="Periplasmic binding protein-like II"/>
    <property type="match status" value="2"/>
</dbReference>
<dbReference type="AlphaFoldDB" id="A0A418YN14"/>
<dbReference type="FunFam" id="1.10.10.10:FF:000001">
    <property type="entry name" value="LysR family transcriptional regulator"/>
    <property type="match status" value="1"/>
</dbReference>
<dbReference type="GO" id="GO:0003677">
    <property type="term" value="F:DNA binding"/>
    <property type="evidence" value="ECO:0007669"/>
    <property type="project" value="UniProtKB-KW"/>
</dbReference>
<accession>A0A418YN14</accession>
<keyword evidence="7" id="KW-1185">Reference proteome</keyword>
<dbReference type="GO" id="GO:0032993">
    <property type="term" value="C:protein-DNA complex"/>
    <property type="evidence" value="ECO:0007669"/>
    <property type="project" value="TreeGrafter"/>
</dbReference>
<evidence type="ECO:0000259" key="5">
    <source>
        <dbReference type="PROSITE" id="PS50931"/>
    </source>
</evidence>
<dbReference type="EMBL" id="QVRA01000024">
    <property type="protein sequence ID" value="RJG52593.1"/>
    <property type="molecule type" value="Genomic_DNA"/>
</dbReference>
<keyword evidence="3" id="KW-0238">DNA-binding</keyword>
<comment type="similarity">
    <text evidence="1">Belongs to the LysR transcriptional regulatory family.</text>
</comment>
<dbReference type="SUPFAM" id="SSF46785">
    <property type="entry name" value="Winged helix' DNA-binding domain"/>
    <property type="match status" value="1"/>
</dbReference>
<sequence>MRRRRAVNKGRESMNDLDIRLVRCFVAVANERSFTRAAERLRIAQPWLSVQIRRLEEQLGFQLFDRNRNRAVIVSPEAESFLPVAQDYLVAAERAAATARRIRDQAAVYLNLGAPDFSADMPTRTAIIDGFLARHPRYEIEIHNAWTLELLKRLGEGEIDMAFTVGPHVDPHSEALVLGRYGLGLLVPVERAGRAPQPLTLSAFAGEKVAIFRRNVNPAFHDSVAPILETAGISLTYLPESSLTAMLQFGQRTGVPVLIGEWQRDVPHMPDNFSVLALDEPSLSFNLNLVRRTGDRRPAVTALWNFAAQSLRVAA</sequence>
<evidence type="ECO:0000256" key="4">
    <source>
        <dbReference type="ARBA" id="ARBA00023163"/>
    </source>
</evidence>
<name>A0A418YN14_9SPHN</name>
<dbReference type="PROSITE" id="PS50931">
    <property type="entry name" value="HTH_LYSR"/>
    <property type="match status" value="1"/>
</dbReference>
<dbReference type="PRINTS" id="PR00039">
    <property type="entry name" value="HTHLYSR"/>
</dbReference>
<dbReference type="InterPro" id="IPR000847">
    <property type="entry name" value="LysR_HTH_N"/>
</dbReference>
<dbReference type="InterPro" id="IPR036390">
    <property type="entry name" value="WH_DNA-bd_sf"/>
</dbReference>
<dbReference type="Pfam" id="PF00126">
    <property type="entry name" value="HTH_1"/>
    <property type="match status" value="1"/>
</dbReference>
<dbReference type="Proteomes" id="UP000283469">
    <property type="component" value="Unassembled WGS sequence"/>
</dbReference>
<dbReference type="Pfam" id="PF03466">
    <property type="entry name" value="LysR_substrate"/>
    <property type="match status" value="1"/>
</dbReference>
<evidence type="ECO:0000256" key="2">
    <source>
        <dbReference type="ARBA" id="ARBA00023015"/>
    </source>
</evidence>
<protein>
    <submittedName>
        <fullName evidence="6">LysR family transcriptional regulator</fullName>
    </submittedName>
</protein>
<evidence type="ECO:0000313" key="7">
    <source>
        <dbReference type="Proteomes" id="UP000283469"/>
    </source>
</evidence>
<reference evidence="6 7" key="1">
    <citation type="submission" date="2018-08" db="EMBL/GenBank/DDBJ databases">
        <title>Sphingobium sp. EO9.</title>
        <authorList>
            <person name="Park Y."/>
            <person name="Kim K.H."/>
            <person name="Jeon C.O."/>
        </authorList>
    </citation>
    <scope>NUCLEOTIDE SEQUENCE [LARGE SCALE GENOMIC DNA]</scope>
    <source>
        <strain evidence="6 7">EO9</strain>
    </source>
</reference>
<dbReference type="PANTHER" id="PTHR30346">
    <property type="entry name" value="TRANSCRIPTIONAL DUAL REGULATOR HCAR-RELATED"/>
    <property type="match status" value="1"/>
</dbReference>
<dbReference type="OrthoDB" id="9815174at2"/>
<dbReference type="PANTHER" id="PTHR30346:SF28">
    <property type="entry name" value="HTH-TYPE TRANSCRIPTIONAL REGULATOR CYNR"/>
    <property type="match status" value="1"/>
</dbReference>
<dbReference type="InterPro" id="IPR036388">
    <property type="entry name" value="WH-like_DNA-bd_sf"/>
</dbReference>
<dbReference type="InterPro" id="IPR005119">
    <property type="entry name" value="LysR_subst-bd"/>
</dbReference>
<evidence type="ECO:0000256" key="3">
    <source>
        <dbReference type="ARBA" id="ARBA00023125"/>
    </source>
</evidence>
<evidence type="ECO:0000256" key="1">
    <source>
        <dbReference type="ARBA" id="ARBA00009437"/>
    </source>
</evidence>
<proteinExistence type="inferred from homology"/>
<gene>
    <name evidence="6" type="ORF">D0Z70_19300</name>
</gene>
<keyword evidence="2" id="KW-0805">Transcription regulation</keyword>